<protein>
    <recommendedName>
        <fullName evidence="3">F-box domain containing protein</fullName>
    </recommendedName>
</protein>
<feature type="compositionally biased region" description="Basic and acidic residues" evidence="1">
    <location>
        <begin position="159"/>
        <end position="178"/>
    </location>
</feature>
<dbReference type="GeneID" id="36842062"/>
<name>A0A2U7UGH8_9VIRU</name>
<feature type="region of interest" description="Disordered" evidence="1">
    <location>
        <begin position="116"/>
        <end position="145"/>
    </location>
</feature>
<accession>A0A2U7UGH8</accession>
<dbReference type="KEGG" id="vg:36842062"/>
<dbReference type="RefSeq" id="YP_009481603.1">
    <property type="nucleotide sequence ID" value="NC_037665.1"/>
</dbReference>
<evidence type="ECO:0000256" key="1">
    <source>
        <dbReference type="SAM" id="MobiDB-lite"/>
    </source>
</evidence>
<sequence length="508" mass="57914">MAQLDTAPGNADESPNNSEGRLSYARSRHDLPAEIWTLIAHYCVARDLPSLAATCTMLYDVARRRAHQDALATYASVDTFVTHWEKATAFCDRQLYRAHCDQCSWAWRFGRDHSDTDANTSADDLDDEEEGDLRASQDSADDCRGSSCVYEKELDDAHESNQGESDWNDHHHHTDTSKAKTVPSRRTRQNLMSRAPVIRWKTYTVHHGTWTVDWLCDNCGQKMLGDGKESAGFDGGHDDSAHFPSRRQQRCTVRIVDRVDLNQPHVWSFGGHRREWIDGYTDFLSAEHLDDNDLVVPVAATYALDPHILPALSRQTPLVPNVRGCEGFLAGIGSVRGWMPLRGAHEVDEYHQSTRMLMLCCDARHPAWGSVAVVYINNTRSFAMTWFDAEASLRHLIERWRAHPMRLENARFAKDWVAWACVFYMDAGTRAEMDHVIEGHDEHAAILENMIVEDHALSGKPWTWLLDEGEYDAFFAPEDAVNDALDLDDAAHASHRHLRRWRKGRQRR</sequence>
<dbReference type="EMBL" id="MG011691">
    <property type="protein sequence ID" value="AVK77607.1"/>
    <property type="molecule type" value="Genomic_DNA"/>
</dbReference>
<feature type="region of interest" description="Disordered" evidence="1">
    <location>
        <begin position="159"/>
        <end position="190"/>
    </location>
</feature>
<proteinExistence type="predicted"/>
<dbReference type="CDD" id="cd09917">
    <property type="entry name" value="F-box_SF"/>
    <property type="match status" value="1"/>
</dbReference>
<evidence type="ECO:0000313" key="2">
    <source>
        <dbReference type="EMBL" id="AVK77607.1"/>
    </source>
</evidence>
<gene>
    <name evidence="2" type="ORF">pmac_cds_919</name>
</gene>
<organism evidence="2">
    <name type="scientific">Pandoravirus macleodensis</name>
    <dbReference type="NCBI Taxonomy" id="2107707"/>
    <lineage>
        <taxon>Viruses</taxon>
        <taxon>Pandoravirus</taxon>
    </lineage>
</organism>
<dbReference type="Proteomes" id="UP000249758">
    <property type="component" value="Segment"/>
</dbReference>
<feature type="region of interest" description="Disordered" evidence="1">
    <location>
        <begin position="1"/>
        <end position="22"/>
    </location>
</feature>
<evidence type="ECO:0008006" key="3">
    <source>
        <dbReference type="Google" id="ProtNLM"/>
    </source>
</evidence>
<reference evidence="2" key="1">
    <citation type="journal article" date="2018" name="Nat. Commun.">
        <title>Diversity and evolution of the emerging Pandoraviridae family.</title>
        <authorList>
            <person name="Legendre M."/>
            <person name="Fabre E."/>
            <person name="Poirot O."/>
            <person name="Jeudy S."/>
            <person name="Lartigue A."/>
            <person name="Alempic J.M."/>
            <person name="Beucher L."/>
            <person name="Philippe N."/>
            <person name="Bertaux L."/>
            <person name="Christo-Foroux E."/>
            <person name="Labadie K."/>
            <person name="Coute Y."/>
            <person name="Abergel C."/>
            <person name="Claverie J.M."/>
        </authorList>
    </citation>
    <scope>NUCLEOTIDE SEQUENCE [LARGE SCALE GENOMIC DNA]</scope>
    <source>
        <strain evidence="2">Macleodensis</strain>
    </source>
</reference>